<dbReference type="EMBL" id="JBHMCY010000012">
    <property type="protein sequence ID" value="MFB9462827.1"/>
    <property type="molecule type" value="Genomic_DNA"/>
</dbReference>
<proteinExistence type="predicted"/>
<dbReference type="Gene3D" id="3.30.1540.10">
    <property type="entry name" value="formyl-coa transferase, domain 3"/>
    <property type="match status" value="1"/>
</dbReference>
<dbReference type="Proteomes" id="UP001589709">
    <property type="component" value="Unassembled WGS sequence"/>
</dbReference>
<evidence type="ECO:0000313" key="3">
    <source>
        <dbReference type="Proteomes" id="UP001589709"/>
    </source>
</evidence>
<dbReference type="InterPro" id="IPR023606">
    <property type="entry name" value="CoA-Trfase_III_dom_1_sf"/>
</dbReference>
<name>A0ABV5MY05_9ACTN</name>
<dbReference type="GO" id="GO:0016740">
    <property type="term" value="F:transferase activity"/>
    <property type="evidence" value="ECO:0007669"/>
    <property type="project" value="UniProtKB-KW"/>
</dbReference>
<accession>A0ABV5MY05</accession>
<keyword evidence="3" id="KW-1185">Reference proteome</keyword>
<dbReference type="InterPro" id="IPR003673">
    <property type="entry name" value="CoA-Trfase_fam_III"/>
</dbReference>
<evidence type="ECO:0000313" key="2">
    <source>
        <dbReference type="EMBL" id="MFB9462827.1"/>
    </source>
</evidence>
<sequence>MSGGPLAGLRIVEIAGIGPAPYGCMMLADLGADVILVERPAAADQLHAAAHTVLFRNRRRTAVDLKTPEGVTAVLDLVADADVLVEGFRPGVTERLGIGPGPCLRRNPRLVYARMTGWGQYGPLAHTAGHDLNYIARSGALAAFGPPDRPPVAPLNLLGDFGAGGMLLALGVLAAVHEARASGHGQVVDAAIVDGTVSMLAMLSGLRAAGQWHERGHNQLDGSAANYTVYECADGHHIAVGALEPQFFQQFLRGLGLDPDDLPAPAEQHALFAQIIGRRTRDDWEDVFNDSDACVSPVLTADEAAADPHNTARRTWLEIDGVLQPAPAPRFSRTPADPPRSHRDTGRHPVTWHSVAPNASDG</sequence>
<dbReference type="InterPro" id="IPR050509">
    <property type="entry name" value="CoA-transferase_III"/>
</dbReference>
<dbReference type="Gene3D" id="3.40.50.10540">
    <property type="entry name" value="Crotonobetainyl-coa:carnitine coa-transferase, domain 1"/>
    <property type="match status" value="1"/>
</dbReference>
<dbReference type="PANTHER" id="PTHR48228">
    <property type="entry name" value="SUCCINYL-COA--D-CITRAMALATE COA-TRANSFERASE"/>
    <property type="match status" value="1"/>
</dbReference>
<reference evidence="2 3" key="1">
    <citation type="submission" date="2024-09" db="EMBL/GenBank/DDBJ databases">
        <authorList>
            <person name="Sun Q."/>
            <person name="Mori K."/>
        </authorList>
    </citation>
    <scope>NUCLEOTIDE SEQUENCE [LARGE SCALE GENOMIC DNA]</scope>
    <source>
        <strain evidence="2 3">JCM 6917</strain>
    </source>
</reference>
<dbReference type="RefSeq" id="WP_381344284.1">
    <property type="nucleotide sequence ID" value="NZ_JBHMCY010000012.1"/>
</dbReference>
<comment type="caution">
    <text evidence="2">The sequence shown here is derived from an EMBL/GenBank/DDBJ whole genome shotgun (WGS) entry which is preliminary data.</text>
</comment>
<protein>
    <submittedName>
        <fullName evidence="2">CaiB/BaiF CoA transferase family protein</fullName>
    </submittedName>
</protein>
<organism evidence="2 3">
    <name type="scientific">Streptomyces cinereospinus</name>
    <dbReference type="NCBI Taxonomy" id="285561"/>
    <lineage>
        <taxon>Bacteria</taxon>
        <taxon>Bacillati</taxon>
        <taxon>Actinomycetota</taxon>
        <taxon>Actinomycetes</taxon>
        <taxon>Kitasatosporales</taxon>
        <taxon>Streptomycetaceae</taxon>
        <taxon>Streptomyces</taxon>
    </lineage>
</organism>
<gene>
    <name evidence="2" type="ORF">ACFF45_08935</name>
</gene>
<dbReference type="InterPro" id="IPR044855">
    <property type="entry name" value="CoA-Trfase_III_dom3_sf"/>
</dbReference>
<keyword evidence="2" id="KW-0808">Transferase</keyword>
<feature type="region of interest" description="Disordered" evidence="1">
    <location>
        <begin position="324"/>
        <end position="362"/>
    </location>
</feature>
<dbReference type="SUPFAM" id="SSF89796">
    <property type="entry name" value="CoA-transferase family III (CaiB/BaiF)"/>
    <property type="match status" value="1"/>
</dbReference>
<evidence type="ECO:0000256" key="1">
    <source>
        <dbReference type="SAM" id="MobiDB-lite"/>
    </source>
</evidence>
<dbReference type="PANTHER" id="PTHR48228:SF5">
    <property type="entry name" value="ALPHA-METHYLACYL-COA RACEMASE"/>
    <property type="match status" value="1"/>
</dbReference>
<dbReference type="Pfam" id="PF02515">
    <property type="entry name" value="CoA_transf_3"/>
    <property type="match status" value="1"/>
</dbReference>